<protein>
    <submittedName>
        <fullName evidence="1">Uncharacterized protein</fullName>
    </submittedName>
</protein>
<comment type="caution">
    <text evidence="1">The sequence shown here is derived from an EMBL/GenBank/DDBJ whole genome shotgun (WGS) entry which is preliminary data.</text>
</comment>
<accession>A0A2S5CHB3</accession>
<dbReference type="RefSeq" id="WP_146054679.1">
    <property type="nucleotide sequence ID" value="NZ_PGFZ01000013.1"/>
</dbReference>
<reference evidence="1 2" key="1">
    <citation type="submission" date="2017-11" db="EMBL/GenBank/DDBJ databases">
        <title>Draft Genome Sequence of Methylobacter psychrotolerans Sph1T, an Obligate Methanotroph from Low-Temperature Environments.</title>
        <authorList>
            <person name="Oshkin I.Y."/>
            <person name="Miroshnikov K."/>
            <person name="Belova S.E."/>
            <person name="Korzhenkov A."/>
            <person name="Toshchakov S.V."/>
            <person name="Dedysh S.N."/>
        </authorList>
    </citation>
    <scope>NUCLEOTIDE SEQUENCE [LARGE SCALE GENOMIC DNA]</scope>
    <source>
        <strain evidence="1 2">Sph1</strain>
    </source>
</reference>
<organism evidence="1 2">
    <name type="scientific">Methylovulum psychrotolerans</name>
    <dbReference type="NCBI Taxonomy" id="1704499"/>
    <lineage>
        <taxon>Bacteria</taxon>
        <taxon>Pseudomonadati</taxon>
        <taxon>Pseudomonadota</taxon>
        <taxon>Gammaproteobacteria</taxon>
        <taxon>Methylococcales</taxon>
        <taxon>Methylococcaceae</taxon>
        <taxon>Methylovulum</taxon>
    </lineage>
</organism>
<name>A0A2S5CHB3_9GAMM</name>
<dbReference type="EMBL" id="PGFZ01000013">
    <property type="protein sequence ID" value="POZ50198.1"/>
    <property type="molecule type" value="Genomic_DNA"/>
</dbReference>
<sequence>MPETLTVDRNTGYHKSIILHAVTLVVTIINHAPHSSRTEDKIYLFMAIIGSLASIRSWDKGTTVKITVLHLKETLSFYLIT</sequence>
<dbReference type="AlphaFoldDB" id="A0A2S5CHB3"/>
<evidence type="ECO:0000313" key="2">
    <source>
        <dbReference type="Proteomes" id="UP000237423"/>
    </source>
</evidence>
<evidence type="ECO:0000313" key="1">
    <source>
        <dbReference type="EMBL" id="POZ50198.1"/>
    </source>
</evidence>
<proteinExistence type="predicted"/>
<dbReference type="Proteomes" id="UP000237423">
    <property type="component" value="Unassembled WGS sequence"/>
</dbReference>
<gene>
    <name evidence="1" type="ORF">AADEFJLK_03947</name>
</gene>